<keyword evidence="3" id="KW-0540">Nuclease</keyword>
<dbReference type="Proteomes" id="UP000663722">
    <property type="component" value="Chromosome"/>
</dbReference>
<accession>A0A975GM07</accession>
<evidence type="ECO:0000256" key="3">
    <source>
        <dbReference type="ARBA" id="ARBA00022722"/>
    </source>
</evidence>
<dbReference type="InterPro" id="IPR038570">
    <property type="entry name" value="HicA_sf"/>
</dbReference>
<dbReference type="InterPro" id="IPR012933">
    <property type="entry name" value="HicA_mRNA_interferase"/>
</dbReference>
<reference evidence="8" key="1">
    <citation type="journal article" date="2021" name="Microb. Physiol.">
        <title>Proteogenomic Insights into the Physiology of Marine, Sulfate-Reducing, Filamentous Desulfonema limicola and Desulfonema magnum.</title>
        <authorList>
            <person name="Schnaars V."/>
            <person name="Wohlbrand L."/>
            <person name="Scheve S."/>
            <person name="Hinrichs C."/>
            <person name="Reinhardt R."/>
            <person name="Rabus R."/>
        </authorList>
    </citation>
    <scope>NUCLEOTIDE SEQUENCE</scope>
    <source>
        <strain evidence="8">4be13</strain>
    </source>
</reference>
<keyword evidence="7" id="KW-0346">Stress response</keyword>
<evidence type="ECO:0000256" key="1">
    <source>
        <dbReference type="ARBA" id="ARBA00006620"/>
    </source>
</evidence>
<name>A0A975GM07_9BACT</name>
<keyword evidence="2" id="KW-1277">Toxin-antitoxin system</keyword>
<dbReference type="Gene3D" id="3.30.920.30">
    <property type="entry name" value="Hypothetical protein"/>
    <property type="match status" value="1"/>
</dbReference>
<dbReference type="Pfam" id="PF07927">
    <property type="entry name" value="HicA_toxin"/>
    <property type="match status" value="1"/>
</dbReference>
<keyword evidence="4" id="KW-0255">Endonuclease</keyword>
<protein>
    <submittedName>
        <fullName evidence="8">Toxin-antitoxin system, toxin component HigA domain-containing protein</fullName>
    </submittedName>
</protein>
<evidence type="ECO:0000256" key="7">
    <source>
        <dbReference type="ARBA" id="ARBA00023016"/>
    </source>
</evidence>
<dbReference type="AlphaFoldDB" id="A0A975GM07"/>
<dbReference type="KEGG" id="dmm:dnm_022100"/>
<keyword evidence="9" id="KW-1185">Reference proteome</keyword>
<evidence type="ECO:0000256" key="4">
    <source>
        <dbReference type="ARBA" id="ARBA00022759"/>
    </source>
</evidence>
<comment type="similarity">
    <text evidence="1">Belongs to the HicA mRNA interferase family.</text>
</comment>
<sequence length="64" mass="7381">MPRKIRQLIKDLEKAGFVIRRGKGSHRNFIHPKGIAITVSGKLGDDAKHYQEKEVEIKIKRSEK</sequence>
<evidence type="ECO:0000256" key="6">
    <source>
        <dbReference type="ARBA" id="ARBA00022884"/>
    </source>
</evidence>
<organism evidence="8 9">
    <name type="scientific">Desulfonema magnum</name>
    <dbReference type="NCBI Taxonomy" id="45655"/>
    <lineage>
        <taxon>Bacteria</taxon>
        <taxon>Pseudomonadati</taxon>
        <taxon>Thermodesulfobacteriota</taxon>
        <taxon>Desulfobacteria</taxon>
        <taxon>Desulfobacterales</taxon>
        <taxon>Desulfococcaceae</taxon>
        <taxon>Desulfonema</taxon>
    </lineage>
</organism>
<evidence type="ECO:0000313" key="8">
    <source>
        <dbReference type="EMBL" id="QTA86189.1"/>
    </source>
</evidence>
<keyword evidence="6" id="KW-0694">RNA-binding</keyword>
<dbReference type="GO" id="GO:0004519">
    <property type="term" value="F:endonuclease activity"/>
    <property type="evidence" value="ECO:0007669"/>
    <property type="project" value="UniProtKB-KW"/>
</dbReference>
<gene>
    <name evidence="8" type="ORF">dnm_022100</name>
</gene>
<dbReference type="GO" id="GO:0016787">
    <property type="term" value="F:hydrolase activity"/>
    <property type="evidence" value="ECO:0007669"/>
    <property type="project" value="UniProtKB-KW"/>
</dbReference>
<evidence type="ECO:0000256" key="2">
    <source>
        <dbReference type="ARBA" id="ARBA00022649"/>
    </source>
</evidence>
<dbReference type="SUPFAM" id="SSF54786">
    <property type="entry name" value="YcfA/nrd intein domain"/>
    <property type="match status" value="1"/>
</dbReference>
<proteinExistence type="inferred from homology"/>
<dbReference type="GO" id="GO:0003729">
    <property type="term" value="F:mRNA binding"/>
    <property type="evidence" value="ECO:0007669"/>
    <property type="project" value="InterPro"/>
</dbReference>
<dbReference type="EMBL" id="CP061800">
    <property type="protein sequence ID" value="QTA86189.1"/>
    <property type="molecule type" value="Genomic_DNA"/>
</dbReference>
<evidence type="ECO:0000256" key="5">
    <source>
        <dbReference type="ARBA" id="ARBA00022801"/>
    </source>
</evidence>
<dbReference type="RefSeq" id="WP_207681933.1">
    <property type="nucleotide sequence ID" value="NZ_CP061800.1"/>
</dbReference>
<keyword evidence="5" id="KW-0378">Hydrolase</keyword>
<evidence type="ECO:0000313" key="9">
    <source>
        <dbReference type="Proteomes" id="UP000663722"/>
    </source>
</evidence>